<dbReference type="Proteomes" id="UP000681722">
    <property type="component" value="Unassembled WGS sequence"/>
</dbReference>
<dbReference type="Proteomes" id="UP000663829">
    <property type="component" value="Unassembled WGS sequence"/>
</dbReference>
<evidence type="ECO:0000313" key="2">
    <source>
        <dbReference type="EMBL" id="CAF4056940.1"/>
    </source>
</evidence>
<accession>A0A815BGM2</accession>
<organism evidence="1 3">
    <name type="scientific">Didymodactylos carnosus</name>
    <dbReference type="NCBI Taxonomy" id="1234261"/>
    <lineage>
        <taxon>Eukaryota</taxon>
        <taxon>Metazoa</taxon>
        <taxon>Spiralia</taxon>
        <taxon>Gnathifera</taxon>
        <taxon>Rotifera</taxon>
        <taxon>Eurotatoria</taxon>
        <taxon>Bdelloidea</taxon>
        <taxon>Philodinida</taxon>
        <taxon>Philodinidae</taxon>
        <taxon>Didymodactylos</taxon>
    </lineage>
</organism>
<name>A0A815BGM2_9BILA</name>
<dbReference type="EMBL" id="CAJOBC010022870">
    <property type="protein sequence ID" value="CAF4056940.1"/>
    <property type="molecule type" value="Genomic_DNA"/>
</dbReference>
<evidence type="ECO:0000313" key="1">
    <source>
        <dbReference type="EMBL" id="CAF1269909.1"/>
    </source>
</evidence>
<comment type="caution">
    <text evidence="1">The sequence shown here is derived from an EMBL/GenBank/DDBJ whole genome shotgun (WGS) entry which is preliminary data.</text>
</comment>
<proteinExistence type="predicted"/>
<reference evidence="1" key="1">
    <citation type="submission" date="2021-02" db="EMBL/GenBank/DDBJ databases">
        <authorList>
            <person name="Nowell W R."/>
        </authorList>
    </citation>
    <scope>NUCLEOTIDE SEQUENCE</scope>
</reference>
<dbReference type="AlphaFoldDB" id="A0A815BGM2"/>
<sequence length="235" mass="27289">MCPSTHSYEAYHQAAVKFEEACKSAKQHYLNKFVTDLNSSFKKWWSFMKHTTGKHRSSSIPSLLDTDADLLVSELLDKVELLNHYFAKVCTSQNNPTFPILAPPRVVMSQCHIYDTQVFELLSNLDTAKSCYENNGKLPVHLGGIKVLQESFIHRTTKPWNELPCDRRSQTRFHSFKNKLKLPHELKFWLPVAEGRMADFDFFHCRVNFSQLNFDLAKHNLVEECQHNPVKPYSL</sequence>
<protein>
    <submittedName>
        <fullName evidence="1">Uncharacterized protein</fullName>
    </submittedName>
</protein>
<dbReference type="EMBL" id="CAJNOQ010011162">
    <property type="protein sequence ID" value="CAF1269909.1"/>
    <property type="molecule type" value="Genomic_DNA"/>
</dbReference>
<keyword evidence="3" id="KW-1185">Reference proteome</keyword>
<gene>
    <name evidence="1" type="ORF">GPM918_LOCUS27029</name>
    <name evidence="2" type="ORF">SRO942_LOCUS27288</name>
</gene>
<evidence type="ECO:0000313" key="3">
    <source>
        <dbReference type="Proteomes" id="UP000663829"/>
    </source>
</evidence>